<accession>A0AAV9MUH3</accession>
<gene>
    <name evidence="2" type="ORF">LTR84_009404</name>
</gene>
<dbReference type="Gene3D" id="3.40.50.1580">
    <property type="entry name" value="Nucleoside phosphorylase domain"/>
    <property type="match status" value="1"/>
</dbReference>
<sequence>MPQNNTQPRSRDGFEIAIICALRTESDAVEALFDQFWEEEVEYDKVRGDSNSYTLGRIGRHNVVLAYMPGMGKAASATVAGSFRASFPSIRLALIVGVCGGVPRDKAMNSDILLGDVIISTGVVQFDFGRQLPDQVAPKDTLDDSMGRPNSEIRAFLHKIQGWHGRTEMGSSIVDNIAEILTKPGFESWSYPGTQYDALFPAAYRHKHHTPNECMVCDKCVDDTYPVCQGALLSECSLLQCDLKNAELRAQNGGSQIDPQSGERQITRSPLHYGLVASGDLVMRSAKRRNELATLQNVIGFEMEGCGAWDTFPTVIIKGVCDYADSHKNKKWQKYAAVTAAAASQAFLRRWRGVERPVDKNADSLEQQQQKDAPLSIRQAGSEFHGPTVVSGGMVFQGNYAGR</sequence>
<dbReference type="SUPFAM" id="SSF53167">
    <property type="entry name" value="Purine and uridine phosphorylases"/>
    <property type="match status" value="1"/>
</dbReference>
<dbReference type="GO" id="GO:0009116">
    <property type="term" value="P:nucleoside metabolic process"/>
    <property type="evidence" value="ECO:0007669"/>
    <property type="project" value="InterPro"/>
</dbReference>
<dbReference type="GeneID" id="89977563"/>
<proteinExistence type="predicted"/>
<reference evidence="2 3" key="1">
    <citation type="submission" date="2023-08" db="EMBL/GenBank/DDBJ databases">
        <title>Black Yeasts Isolated from many extreme environments.</title>
        <authorList>
            <person name="Coleine C."/>
            <person name="Stajich J.E."/>
            <person name="Selbmann L."/>
        </authorList>
    </citation>
    <scope>NUCLEOTIDE SEQUENCE [LARGE SCALE GENOMIC DNA]</scope>
    <source>
        <strain evidence="2 3">CCFEE 5792</strain>
    </source>
</reference>
<dbReference type="InterPro" id="IPR035994">
    <property type="entry name" value="Nucleoside_phosphorylase_sf"/>
</dbReference>
<name>A0AAV9MUH3_9EURO</name>
<evidence type="ECO:0000313" key="3">
    <source>
        <dbReference type="Proteomes" id="UP001358417"/>
    </source>
</evidence>
<dbReference type="AlphaFoldDB" id="A0AAV9MUH3"/>
<dbReference type="InterPro" id="IPR000845">
    <property type="entry name" value="Nucleoside_phosphorylase_d"/>
</dbReference>
<dbReference type="Pfam" id="PF01048">
    <property type="entry name" value="PNP_UDP_1"/>
    <property type="match status" value="1"/>
</dbReference>
<dbReference type="Proteomes" id="UP001358417">
    <property type="component" value="Unassembled WGS sequence"/>
</dbReference>
<comment type="caution">
    <text evidence="2">The sequence shown here is derived from an EMBL/GenBank/DDBJ whole genome shotgun (WGS) entry which is preliminary data.</text>
</comment>
<dbReference type="EMBL" id="JAVRRD010000038">
    <property type="protein sequence ID" value="KAK5045298.1"/>
    <property type="molecule type" value="Genomic_DNA"/>
</dbReference>
<dbReference type="PANTHER" id="PTHR46082:SF6">
    <property type="entry name" value="AAA+ ATPASE DOMAIN-CONTAINING PROTEIN-RELATED"/>
    <property type="match status" value="1"/>
</dbReference>
<evidence type="ECO:0000259" key="1">
    <source>
        <dbReference type="Pfam" id="PF01048"/>
    </source>
</evidence>
<dbReference type="GO" id="GO:0003824">
    <property type="term" value="F:catalytic activity"/>
    <property type="evidence" value="ECO:0007669"/>
    <property type="project" value="InterPro"/>
</dbReference>
<organism evidence="2 3">
    <name type="scientific">Exophiala bonariae</name>
    <dbReference type="NCBI Taxonomy" id="1690606"/>
    <lineage>
        <taxon>Eukaryota</taxon>
        <taxon>Fungi</taxon>
        <taxon>Dikarya</taxon>
        <taxon>Ascomycota</taxon>
        <taxon>Pezizomycotina</taxon>
        <taxon>Eurotiomycetes</taxon>
        <taxon>Chaetothyriomycetidae</taxon>
        <taxon>Chaetothyriales</taxon>
        <taxon>Herpotrichiellaceae</taxon>
        <taxon>Exophiala</taxon>
    </lineage>
</organism>
<keyword evidence="3" id="KW-1185">Reference proteome</keyword>
<dbReference type="PANTHER" id="PTHR46082">
    <property type="entry name" value="ATP/GTP-BINDING PROTEIN-RELATED"/>
    <property type="match status" value="1"/>
</dbReference>
<protein>
    <recommendedName>
        <fullName evidence="1">Nucleoside phosphorylase domain-containing protein</fullName>
    </recommendedName>
</protein>
<feature type="domain" description="Nucleoside phosphorylase" evidence="1">
    <location>
        <begin position="16"/>
        <end position="132"/>
    </location>
</feature>
<evidence type="ECO:0000313" key="2">
    <source>
        <dbReference type="EMBL" id="KAK5045298.1"/>
    </source>
</evidence>
<dbReference type="RefSeq" id="XP_064700930.1">
    <property type="nucleotide sequence ID" value="XM_064852944.1"/>
</dbReference>
<dbReference type="InterPro" id="IPR053137">
    <property type="entry name" value="NLR-like"/>
</dbReference>